<comment type="caution">
    <text evidence="3">The sequence shown here is derived from an EMBL/GenBank/DDBJ whole genome shotgun (WGS) entry which is preliminary data.</text>
</comment>
<dbReference type="OrthoDB" id="196304at2157"/>
<reference evidence="3 4" key="1">
    <citation type="journal article" date="2014" name="PLoS Genet.">
        <title>Phylogenetically driven sequencing of extremely halophilic archaea reveals strategies for static and dynamic osmo-response.</title>
        <authorList>
            <person name="Becker E.A."/>
            <person name="Seitzer P.M."/>
            <person name="Tritt A."/>
            <person name="Larsen D."/>
            <person name="Krusor M."/>
            <person name="Yao A.I."/>
            <person name="Wu D."/>
            <person name="Madern D."/>
            <person name="Eisen J.A."/>
            <person name="Darling A.E."/>
            <person name="Facciotti M.T."/>
        </authorList>
    </citation>
    <scope>NUCLEOTIDE SEQUENCE [LARGE SCALE GENOMIC DNA]</scope>
    <source>
        <strain evidence="3 4">JCM 10879</strain>
    </source>
</reference>
<feature type="domain" description="DUF7974" evidence="2">
    <location>
        <begin position="42"/>
        <end position="176"/>
    </location>
</feature>
<dbReference type="EMBL" id="AOMA01000080">
    <property type="protein sequence ID" value="EMA39686.1"/>
    <property type="molecule type" value="Genomic_DNA"/>
</dbReference>
<evidence type="ECO:0000259" key="2">
    <source>
        <dbReference type="Pfam" id="PF25929"/>
    </source>
</evidence>
<gene>
    <name evidence="3" type="ORF">C446_08461</name>
</gene>
<dbReference type="InterPro" id="IPR058280">
    <property type="entry name" value="DUF7974"/>
</dbReference>
<protein>
    <recommendedName>
        <fullName evidence="2">DUF7974 domain-containing protein</fullName>
    </recommendedName>
</protein>
<name>M0M1W9_9EURY</name>
<feature type="compositionally biased region" description="Basic and acidic residues" evidence="1">
    <location>
        <begin position="9"/>
        <end position="24"/>
    </location>
</feature>
<dbReference type="STRING" id="1227454.C446_08461"/>
<dbReference type="Proteomes" id="UP000011607">
    <property type="component" value="Unassembled WGS sequence"/>
</dbReference>
<evidence type="ECO:0000313" key="4">
    <source>
        <dbReference type="Proteomes" id="UP000011607"/>
    </source>
</evidence>
<dbReference type="RefSeq" id="WP_006672623.1">
    <property type="nucleotide sequence ID" value="NZ_AOMA01000080.1"/>
</dbReference>
<dbReference type="eggNOG" id="arCOG09081">
    <property type="taxonomic scope" value="Archaea"/>
</dbReference>
<keyword evidence="4" id="KW-1185">Reference proteome</keyword>
<sequence>MRRIYDSGALRRDDEPFTPSEKDKSYKIQAMRSVNSTAWSRRVLPQGLRHRAVSVTVSTPRDEFALGEPIRFKVTLRNPLPTPVAISTNSPLLWSWTVDGFAEASKVPVHDPPDEEGELVLDRGERKEVRKRWDQLVRVSETEWEQVDPGEHTIGAEINVDEPEEKGLTGKTTVRILPEENAD</sequence>
<dbReference type="Pfam" id="PF25929">
    <property type="entry name" value="DUF7974"/>
    <property type="match status" value="1"/>
</dbReference>
<evidence type="ECO:0000313" key="3">
    <source>
        <dbReference type="EMBL" id="EMA39686.1"/>
    </source>
</evidence>
<feature type="region of interest" description="Disordered" evidence="1">
    <location>
        <begin position="1"/>
        <end position="24"/>
    </location>
</feature>
<organism evidence="3 4">
    <name type="scientific">Halobiforma nitratireducens JCM 10879</name>
    <dbReference type="NCBI Taxonomy" id="1227454"/>
    <lineage>
        <taxon>Archaea</taxon>
        <taxon>Methanobacteriati</taxon>
        <taxon>Methanobacteriota</taxon>
        <taxon>Stenosarchaea group</taxon>
        <taxon>Halobacteria</taxon>
        <taxon>Halobacteriales</taxon>
        <taxon>Natrialbaceae</taxon>
        <taxon>Halobiforma</taxon>
    </lineage>
</organism>
<dbReference type="AlphaFoldDB" id="M0M1W9"/>
<evidence type="ECO:0000256" key="1">
    <source>
        <dbReference type="SAM" id="MobiDB-lite"/>
    </source>
</evidence>
<accession>M0M1W9</accession>
<proteinExistence type="predicted"/>